<dbReference type="AlphaFoldDB" id="G7Y482"/>
<gene>
    <name evidence="2" type="ORF">CLF_100779</name>
</gene>
<feature type="region of interest" description="Disordered" evidence="1">
    <location>
        <begin position="69"/>
        <end position="89"/>
    </location>
</feature>
<reference evidence="2" key="1">
    <citation type="journal article" date="2011" name="Genome Biol.">
        <title>The draft genome of the carcinogenic human liver fluke Clonorchis sinensis.</title>
        <authorList>
            <person name="Wang X."/>
            <person name="Chen W."/>
            <person name="Huang Y."/>
            <person name="Sun J."/>
            <person name="Men J."/>
            <person name="Liu H."/>
            <person name="Luo F."/>
            <person name="Guo L."/>
            <person name="Lv X."/>
            <person name="Deng C."/>
            <person name="Zhou C."/>
            <person name="Fan Y."/>
            <person name="Li X."/>
            <person name="Huang L."/>
            <person name="Hu Y."/>
            <person name="Liang C."/>
            <person name="Hu X."/>
            <person name="Xu J."/>
            <person name="Yu X."/>
        </authorList>
    </citation>
    <scope>NUCLEOTIDE SEQUENCE [LARGE SCALE GENOMIC DNA]</scope>
    <source>
        <strain evidence="2">Henan</strain>
    </source>
</reference>
<feature type="compositionally biased region" description="Polar residues" evidence="1">
    <location>
        <begin position="120"/>
        <end position="136"/>
    </location>
</feature>
<feature type="region of interest" description="Disordered" evidence="1">
    <location>
        <begin position="113"/>
        <end position="226"/>
    </location>
</feature>
<dbReference type="EMBL" id="DF142853">
    <property type="protein sequence ID" value="GAA47768.1"/>
    <property type="molecule type" value="Genomic_DNA"/>
</dbReference>
<evidence type="ECO:0000313" key="2">
    <source>
        <dbReference type="EMBL" id="GAA47768.1"/>
    </source>
</evidence>
<accession>G7Y482</accession>
<name>G7Y482_CLOSI</name>
<protein>
    <submittedName>
        <fullName evidence="2">Uncharacterized protein</fullName>
    </submittedName>
</protein>
<evidence type="ECO:0000256" key="1">
    <source>
        <dbReference type="SAM" id="MobiDB-lite"/>
    </source>
</evidence>
<feature type="compositionally biased region" description="Basic and acidic residues" evidence="1">
    <location>
        <begin position="164"/>
        <end position="180"/>
    </location>
</feature>
<evidence type="ECO:0000313" key="3">
    <source>
        <dbReference type="Proteomes" id="UP000008909"/>
    </source>
</evidence>
<sequence>MSHVGHTHTHTDTEQTGSLPPTERTYTRTDTTDHSALAFQKPGYLHVRKLTDTTPTTVGQNNFLQRKSDNKRSYNSNHQQQLQHQLQSKRGFIETPVEETEHLHRKHLIHKNVLNKPVGTGSSKATQKITSASADQRPNVEGSVTEYKRLRTPKFGAGSSGKSDASRDSAGRSKLGDHKGSWIASTGHPSGNIYHQSPSESTTNTTSDSQEQERHYPPAEPSQELKNAFEKRHYLKRFYYKSRNNLSTKTAMLNRHTEKGLCRNLLTVLNVRKIIFDFRYFKRNLQHFLTSLTYVCKALVLGPTTIVAPSSALTISSSTIHTQIKQQAGKKMCTKGTLQKISLLFLLLIY</sequence>
<dbReference type="Proteomes" id="UP000008909">
    <property type="component" value="Unassembled WGS sequence"/>
</dbReference>
<organism evidence="2 3">
    <name type="scientific">Clonorchis sinensis</name>
    <name type="common">Chinese liver fluke</name>
    <dbReference type="NCBI Taxonomy" id="79923"/>
    <lineage>
        <taxon>Eukaryota</taxon>
        <taxon>Metazoa</taxon>
        <taxon>Spiralia</taxon>
        <taxon>Lophotrochozoa</taxon>
        <taxon>Platyhelminthes</taxon>
        <taxon>Trematoda</taxon>
        <taxon>Digenea</taxon>
        <taxon>Opisthorchiida</taxon>
        <taxon>Opisthorchiata</taxon>
        <taxon>Opisthorchiidae</taxon>
        <taxon>Clonorchis</taxon>
    </lineage>
</organism>
<reference key="2">
    <citation type="submission" date="2011-10" db="EMBL/GenBank/DDBJ databases">
        <title>The genome and transcriptome sequence of Clonorchis sinensis provide insights into the carcinogenic liver fluke.</title>
        <authorList>
            <person name="Wang X."/>
            <person name="Huang Y."/>
            <person name="Chen W."/>
            <person name="Liu H."/>
            <person name="Guo L."/>
            <person name="Chen Y."/>
            <person name="Luo F."/>
            <person name="Zhou W."/>
            <person name="Sun J."/>
            <person name="Mao Q."/>
            <person name="Liang P."/>
            <person name="Zhou C."/>
            <person name="Tian Y."/>
            <person name="Men J."/>
            <person name="Lv X."/>
            <person name="Huang L."/>
            <person name="Zhou J."/>
            <person name="Hu Y."/>
            <person name="Li R."/>
            <person name="Zhang F."/>
            <person name="Lei H."/>
            <person name="Li X."/>
            <person name="Hu X."/>
            <person name="Liang C."/>
            <person name="Xu J."/>
            <person name="Wu Z."/>
            <person name="Yu X."/>
        </authorList>
    </citation>
    <scope>NUCLEOTIDE SEQUENCE</scope>
    <source>
        <strain>Henan</strain>
    </source>
</reference>
<feature type="region of interest" description="Disordered" evidence="1">
    <location>
        <begin position="1"/>
        <end position="33"/>
    </location>
</feature>
<keyword evidence="3" id="KW-1185">Reference proteome</keyword>
<proteinExistence type="predicted"/>
<feature type="compositionally biased region" description="Low complexity" evidence="1">
    <location>
        <begin position="75"/>
        <end position="88"/>
    </location>
</feature>
<feature type="compositionally biased region" description="Polar residues" evidence="1">
    <location>
        <begin position="183"/>
        <end position="209"/>
    </location>
</feature>